<dbReference type="GO" id="GO:0015081">
    <property type="term" value="F:sodium ion transmembrane transporter activity"/>
    <property type="evidence" value="ECO:0007669"/>
    <property type="project" value="UniProtKB-UniRule"/>
</dbReference>
<evidence type="ECO:0000256" key="7">
    <source>
        <dbReference type="ARBA" id="ARBA00022475"/>
    </source>
</evidence>
<comment type="similarity">
    <text evidence="4 16 17">Belongs to the OadG family.</text>
</comment>
<organism evidence="18 19">
    <name type="scientific">Porticoccus litoralis</name>
    <dbReference type="NCBI Taxonomy" id="434086"/>
    <lineage>
        <taxon>Bacteria</taxon>
        <taxon>Pseudomonadati</taxon>
        <taxon>Pseudomonadota</taxon>
        <taxon>Gammaproteobacteria</taxon>
        <taxon>Cellvibrionales</taxon>
        <taxon>Porticoccaceae</taxon>
        <taxon>Porticoccus</taxon>
    </lineage>
</organism>
<keyword evidence="13 16" id="KW-0472">Membrane</keyword>
<dbReference type="EC" id="7.2.4.2" evidence="16"/>
<dbReference type="Pfam" id="PF04277">
    <property type="entry name" value="OAD_gamma"/>
    <property type="match status" value="1"/>
</dbReference>
<evidence type="ECO:0000256" key="14">
    <source>
        <dbReference type="ARBA" id="ARBA00023201"/>
    </source>
</evidence>
<dbReference type="GO" id="GO:0008948">
    <property type="term" value="F:oxaloacetate decarboxylase activity"/>
    <property type="evidence" value="ECO:0007669"/>
    <property type="project" value="UniProtKB-UniRule"/>
</dbReference>
<dbReference type="GO" id="GO:0005886">
    <property type="term" value="C:plasma membrane"/>
    <property type="evidence" value="ECO:0007669"/>
    <property type="project" value="UniProtKB-SubCell"/>
</dbReference>
<evidence type="ECO:0000256" key="3">
    <source>
        <dbReference type="ARBA" id="ARBA00004162"/>
    </source>
</evidence>
<comment type="caution">
    <text evidence="18">The sequence shown here is derived from an EMBL/GenBank/DDBJ whole genome shotgun (WGS) entry which is preliminary data.</text>
</comment>
<keyword evidence="9 16" id="KW-1278">Translocase</keyword>
<comment type="subunit">
    <text evidence="5 16">Heterotrimer of an alpha, a beta and a gamma subunit.</text>
</comment>
<evidence type="ECO:0000313" key="19">
    <source>
        <dbReference type="Proteomes" id="UP001178354"/>
    </source>
</evidence>
<keyword evidence="19" id="KW-1185">Reference proteome</keyword>
<evidence type="ECO:0000256" key="4">
    <source>
        <dbReference type="ARBA" id="ARBA00005844"/>
    </source>
</evidence>
<dbReference type="InterPro" id="IPR023424">
    <property type="entry name" value="OadG"/>
</dbReference>
<evidence type="ECO:0000256" key="8">
    <source>
        <dbReference type="ARBA" id="ARBA00022692"/>
    </source>
</evidence>
<feature type="transmembrane region" description="Helical" evidence="16 17">
    <location>
        <begin position="12"/>
        <end position="34"/>
    </location>
</feature>
<keyword evidence="10 16" id="KW-1133">Transmembrane helix</keyword>
<name>A0AAW8B0F4_9GAMM</name>
<evidence type="ECO:0000256" key="10">
    <source>
        <dbReference type="ARBA" id="ARBA00022989"/>
    </source>
</evidence>
<evidence type="ECO:0000256" key="9">
    <source>
        <dbReference type="ARBA" id="ARBA00022967"/>
    </source>
</evidence>
<comment type="catalytic activity">
    <reaction evidence="15 16 17">
        <text>oxaloacetate + 2 Na(+)(in) + H(+) = pyruvate + 2 Na(+)(out) + CO2</text>
        <dbReference type="Rhea" id="RHEA:57724"/>
        <dbReference type="ChEBI" id="CHEBI:15361"/>
        <dbReference type="ChEBI" id="CHEBI:15378"/>
        <dbReference type="ChEBI" id="CHEBI:16452"/>
        <dbReference type="ChEBI" id="CHEBI:16526"/>
        <dbReference type="ChEBI" id="CHEBI:29101"/>
        <dbReference type="EC" id="7.2.4.2"/>
    </reaction>
</comment>
<sequence>MNEPLLQEGLSLLLYGMGTVIVFLTLLVAVTVLMSTLIKHFSPTVDEPQALTQQNVSAVDERVLAIIQQAINQHRRH</sequence>
<keyword evidence="11 16" id="KW-0915">Sodium</keyword>
<protein>
    <recommendedName>
        <fullName evidence="16">Probable oxaloacetate decarboxylase gamma chain</fullName>
        <ecNumber evidence="16">7.2.4.2</ecNumber>
    </recommendedName>
</protein>
<evidence type="ECO:0000256" key="11">
    <source>
        <dbReference type="ARBA" id="ARBA00023053"/>
    </source>
</evidence>
<evidence type="ECO:0000256" key="13">
    <source>
        <dbReference type="ARBA" id="ARBA00023136"/>
    </source>
</evidence>
<evidence type="ECO:0000256" key="5">
    <source>
        <dbReference type="ARBA" id="ARBA00011869"/>
    </source>
</evidence>
<dbReference type="GO" id="GO:0036376">
    <property type="term" value="P:sodium ion export across plasma membrane"/>
    <property type="evidence" value="ECO:0007669"/>
    <property type="project" value="InterPro"/>
</dbReference>
<comment type="subcellular location">
    <subcellularLocation>
        <location evidence="3 16 17">Cell membrane</location>
        <topology evidence="3 16 17">Single-pass membrane protein</topology>
    </subcellularLocation>
</comment>
<dbReference type="HAMAP" id="MF_00404">
    <property type="entry name" value="OadG"/>
    <property type="match status" value="1"/>
</dbReference>
<evidence type="ECO:0000313" key="18">
    <source>
        <dbReference type="EMBL" id="MDP1519443.1"/>
    </source>
</evidence>
<dbReference type="GO" id="GO:0015451">
    <property type="term" value="F:decarboxylation-driven active transmembrane transporter activity"/>
    <property type="evidence" value="ECO:0007669"/>
    <property type="project" value="UniProtKB-EC"/>
</dbReference>
<evidence type="ECO:0000256" key="16">
    <source>
        <dbReference type="HAMAP-Rule" id="MF_00404"/>
    </source>
</evidence>
<dbReference type="InterPro" id="IPR005899">
    <property type="entry name" value="Na_pump_deCOase"/>
</dbReference>
<comment type="function">
    <text evidence="2 16 17">Catalyzes the decarboxylation of oxaloacetate coupled to Na(+) translocation.</text>
</comment>
<dbReference type="RefSeq" id="WP_305168959.1">
    <property type="nucleotide sequence ID" value="NZ_JAUUUU010000001.1"/>
</dbReference>
<evidence type="ECO:0000256" key="12">
    <source>
        <dbReference type="ARBA" id="ARBA00023065"/>
    </source>
</evidence>
<keyword evidence="14 16" id="KW-0739">Sodium transport</keyword>
<reference evidence="18" key="1">
    <citation type="journal article" date="2010" name="Int. J. Syst. Evol. Microbiol.">
        <title>Porticoccus litoralis gen. nov., sp. nov., a gammaproteobacterium isolated from the Yellow Sea.</title>
        <authorList>
            <person name="Oh H.M."/>
            <person name="Kim H."/>
            <person name="Kim K.M."/>
            <person name="Min G.S."/>
            <person name="Cho J.C."/>
        </authorList>
    </citation>
    <scope>NUCLEOTIDE SEQUENCE</scope>
    <source>
        <strain evidence="18">DSM 25064</strain>
    </source>
</reference>
<dbReference type="EMBL" id="JAUUUU010000001">
    <property type="protein sequence ID" value="MDP1519443.1"/>
    <property type="molecule type" value="Genomic_DNA"/>
</dbReference>
<evidence type="ECO:0000256" key="1">
    <source>
        <dbReference type="ARBA" id="ARBA00001959"/>
    </source>
</evidence>
<keyword evidence="12 16" id="KW-0406">Ion transport</keyword>
<evidence type="ECO:0000256" key="15">
    <source>
        <dbReference type="ARBA" id="ARBA00048176"/>
    </source>
</evidence>
<comment type="cofactor">
    <cofactor evidence="1 16 17">
        <name>Na(+)</name>
        <dbReference type="ChEBI" id="CHEBI:29101"/>
    </cofactor>
</comment>
<evidence type="ECO:0000256" key="6">
    <source>
        <dbReference type="ARBA" id="ARBA00022448"/>
    </source>
</evidence>
<reference evidence="18" key="2">
    <citation type="submission" date="2023-08" db="EMBL/GenBank/DDBJ databases">
        <authorList>
            <person name="Luo J."/>
        </authorList>
    </citation>
    <scope>NUCLEOTIDE SEQUENCE</scope>
    <source>
        <strain evidence="18">DSM 25064</strain>
    </source>
</reference>
<evidence type="ECO:0000256" key="17">
    <source>
        <dbReference type="RuleBase" id="RU004278"/>
    </source>
</evidence>
<dbReference type="NCBIfam" id="TIGR01195">
    <property type="entry name" value="oadG_fam"/>
    <property type="match status" value="1"/>
</dbReference>
<accession>A0AAW8B0F4</accession>
<keyword evidence="7 16" id="KW-1003">Cell membrane</keyword>
<keyword evidence="8 16" id="KW-0812">Transmembrane</keyword>
<dbReference type="AlphaFoldDB" id="A0AAW8B0F4"/>
<dbReference type="Proteomes" id="UP001178354">
    <property type="component" value="Unassembled WGS sequence"/>
</dbReference>
<keyword evidence="6 16" id="KW-0813">Transport</keyword>
<proteinExistence type="inferred from homology"/>
<evidence type="ECO:0000256" key="2">
    <source>
        <dbReference type="ARBA" id="ARBA00003002"/>
    </source>
</evidence>
<gene>
    <name evidence="16" type="primary">oadG</name>
    <name evidence="18" type="ORF">Q8A57_00495</name>
</gene>